<gene>
    <name evidence="1" type="ORF">JMJ77_000957</name>
</gene>
<feature type="non-terminal residue" evidence="1">
    <location>
        <position position="1"/>
    </location>
</feature>
<evidence type="ECO:0000313" key="1">
    <source>
        <dbReference type="EMBL" id="KAG7053878.1"/>
    </source>
</evidence>
<sequence length="42" mass="4437">MFGTGVVQEVQLEFGACTASFSGLLSSGIRGALQVRIGIYSW</sequence>
<protein>
    <submittedName>
        <fullName evidence="1">Uncharacterized protein</fullName>
    </submittedName>
</protein>
<dbReference type="AlphaFoldDB" id="A0A9P7RC22"/>
<name>A0A9P7RC22_9PEZI</name>
<dbReference type="EMBL" id="JAESDN010000003">
    <property type="protein sequence ID" value="KAG7053878.1"/>
    <property type="molecule type" value="Genomic_DNA"/>
</dbReference>
<organism evidence="1 2">
    <name type="scientific">Colletotrichum scovillei</name>
    <dbReference type="NCBI Taxonomy" id="1209932"/>
    <lineage>
        <taxon>Eukaryota</taxon>
        <taxon>Fungi</taxon>
        <taxon>Dikarya</taxon>
        <taxon>Ascomycota</taxon>
        <taxon>Pezizomycotina</taxon>
        <taxon>Sordariomycetes</taxon>
        <taxon>Hypocreomycetidae</taxon>
        <taxon>Glomerellales</taxon>
        <taxon>Glomerellaceae</taxon>
        <taxon>Colletotrichum</taxon>
        <taxon>Colletotrichum acutatum species complex</taxon>
    </lineage>
</organism>
<accession>A0A9P7RC22</accession>
<reference evidence="1" key="1">
    <citation type="submission" date="2021-05" db="EMBL/GenBank/DDBJ databases">
        <title>Comparative genomics of three Colletotrichum scovillei strains and genetic complementation revealed genes involved fungal growth and virulence on chili pepper.</title>
        <authorList>
            <person name="Hsieh D.-K."/>
            <person name="Chuang S.-C."/>
            <person name="Chen C.-Y."/>
            <person name="Chao Y.-T."/>
            <person name="Lu M.-Y.J."/>
            <person name="Lee M.-H."/>
            <person name="Shih M.-C."/>
        </authorList>
    </citation>
    <scope>NUCLEOTIDE SEQUENCE</scope>
    <source>
        <strain evidence="1">Coll-153</strain>
    </source>
</reference>
<proteinExistence type="predicted"/>
<keyword evidence="2" id="KW-1185">Reference proteome</keyword>
<evidence type="ECO:0000313" key="2">
    <source>
        <dbReference type="Proteomes" id="UP000699042"/>
    </source>
</evidence>
<comment type="caution">
    <text evidence="1">The sequence shown here is derived from an EMBL/GenBank/DDBJ whole genome shotgun (WGS) entry which is preliminary data.</text>
</comment>
<dbReference type="Proteomes" id="UP000699042">
    <property type="component" value="Unassembled WGS sequence"/>
</dbReference>